<proteinExistence type="predicted"/>
<feature type="domain" description="Antitoxin-like ribbon-helix-helix" evidence="1">
    <location>
        <begin position="30"/>
        <end position="62"/>
    </location>
</feature>
<reference evidence="2 3" key="1">
    <citation type="submission" date="2015-09" db="EMBL/GenBank/DDBJ databases">
        <title>Draft Genome Sequence of Bradyrhizobium manausense Strain BR 3351T, a Novel Symbiotic Nitrogen-Fixing Alphaproteobacterium Isolated from Brazilian Amazon Rain Forest.</title>
        <authorList>
            <person name="De Araujo J.L."/>
            <person name="Zilli J.E."/>
        </authorList>
    </citation>
    <scope>NUCLEOTIDE SEQUENCE [LARGE SCALE GENOMIC DNA]</scope>
    <source>
        <strain evidence="2 3">BR3351</strain>
    </source>
</reference>
<keyword evidence="3" id="KW-1185">Reference proteome</keyword>
<accession>A0A0R3D6T8</accession>
<evidence type="ECO:0000259" key="1">
    <source>
        <dbReference type="Pfam" id="PF20605"/>
    </source>
</evidence>
<protein>
    <recommendedName>
        <fullName evidence="1">Antitoxin-like ribbon-helix-helix domain-containing protein</fullName>
    </recommendedName>
</protein>
<dbReference type="STRING" id="989370.AOQ71_32000"/>
<comment type="caution">
    <text evidence="2">The sequence shown here is derived from an EMBL/GenBank/DDBJ whole genome shotgun (WGS) entry which is preliminary data.</text>
</comment>
<dbReference type="RefSeq" id="WP_057755550.1">
    <property type="nucleotide sequence ID" value="NZ_LJYG01000108.1"/>
</dbReference>
<dbReference type="OrthoDB" id="9854677at2"/>
<dbReference type="AlphaFoldDB" id="A0A0R3D6T8"/>
<dbReference type="Proteomes" id="UP000051936">
    <property type="component" value="Unassembled WGS sequence"/>
</dbReference>
<dbReference type="InterPro" id="IPR046765">
    <property type="entry name" value="Antitox_RHH"/>
</dbReference>
<gene>
    <name evidence="2" type="ORF">AOQ71_32000</name>
</gene>
<evidence type="ECO:0000313" key="2">
    <source>
        <dbReference type="EMBL" id="KRQ03348.1"/>
    </source>
</evidence>
<dbReference type="EMBL" id="LJYG01000108">
    <property type="protein sequence ID" value="KRQ03348.1"/>
    <property type="molecule type" value="Genomic_DNA"/>
</dbReference>
<name>A0A0R3D6T8_9BRAD</name>
<sequence>MAKKTNAKSSGKSSSGMKYVQTRLTQDSWRELQTLRIEKGESLQSLIVEALNDLMAKNGKKRSIVGANDDEA</sequence>
<dbReference type="Pfam" id="PF20605">
    <property type="entry name" value="Antitox_RHH"/>
    <property type="match status" value="1"/>
</dbReference>
<organism evidence="2 3">
    <name type="scientific">Bradyrhizobium manausense</name>
    <dbReference type="NCBI Taxonomy" id="989370"/>
    <lineage>
        <taxon>Bacteria</taxon>
        <taxon>Pseudomonadati</taxon>
        <taxon>Pseudomonadota</taxon>
        <taxon>Alphaproteobacteria</taxon>
        <taxon>Hyphomicrobiales</taxon>
        <taxon>Nitrobacteraceae</taxon>
        <taxon>Bradyrhizobium</taxon>
    </lineage>
</organism>
<evidence type="ECO:0000313" key="3">
    <source>
        <dbReference type="Proteomes" id="UP000051936"/>
    </source>
</evidence>